<dbReference type="GO" id="GO:0003779">
    <property type="term" value="F:actin binding"/>
    <property type="evidence" value="ECO:0007669"/>
    <property type="project" value="InterPro"/>
</dbReference>
<name>A0A9W8CIU7_9FUNG</name>
<dbReference type="InterPro" id="IPR014768">
    <property type="entry name" value="GBD/FH3_dom"/>
</dbReference>
<evidence type="ECO:0000313" key="4">
    <source>
        <dbReference type="Proteomes" id="UP001145021"/>
    </source>
</evidence>
<feature type="compositionally biased region" description="Low complexity" evidence="1">
    <location>
        <begin position="32"/>
        <end position="42"/>
    </location>
</feature>
<accession>A0A9W8CIU7</accession>
<feature type="region of interest" description="Disordered" evidence="1">
    <location>
        <begin position="538"/>
        <end position="590"/>
    </location>
</feature>
<comment type="caution">
    <text evidence="3">The sequence shown here is derived from an EMBL/GenBank/DDBJ whole genome shotgun (WGS) entry which is preliminary data.</text>
</comment>
<dbReference type="InterPro" id="IPR010473">
    <property type="entry name" value="GTPase-bd"/>
</dbReference>
<feature type="compositionally biased region" description="Polar residues" evidence="1">
    <location>
        <begin position="43"/>
        <end position="55"/>
    </location>
</feature>
<dbReference type="Pfam" id="PF06371">
    <property type="entry name" value="Drf_GBD"/>
    <property type="match status" value="1"/>
</dbReference>
<dbReference type="InterPro" id="IPR016024">
    <property type="entry name" value="ARM-type_fold"/>
</dbReference>
<reference evidence="3" key="1">
    <citation type="submission" date="2022-07" db="EMBL/GenBank/DDBJ databases">
        <title>Phylogenomic reconstructions and comparative analyses of Kickxellomycotina fungi.</title>
        <authorList>
            <person name="Reynolds N.K."/>
            <person name="Stajich J.E."/>
            <person name="Barry K."/>
            <person name="Grigoriev I.V."/>
            <person name="Crous P."/>
            <person name="Smith M.E."/>
        </authorList>
    </citation>
    <scope>NUCLEOTIDE SEQUENCE</scope>
    <source>
        <strain evidence="3">NBRC 105413</strain>
    </source>
</reference>
<protein>
    <recommendedName>
        <fullName evidence="2">GBD/FH3 domain-containing protein</fullName>
    </recommendedName>
</protein>
<dbReference type="EMBL" id="JANBOH010000238">
    <property type="protein sequence ID" value="KAJ1643600.1"/>
    <property type="molecule type" value="Genomic_DNA"/>
</dbReference>
<organism evidence="3 4">
    <name type="scientific">Coemansia asiatica</name>
    <dbReference type="NCBI Taxonomy" id="1052880"/>
    <lineage>
        <taxon>Eukaryota</taxon>
        <taxon>Fungi</taxon>
        <taxon>Fungi incertae sedis</taxon>
        <taxon>Zoopagomycota</taxon>
        <taxon>Kickxellomycotina</taxon>
        <taxon>Kickxellomycetes</taxon>
        <taxon>Kickxellales</taxon>
        <taxon>Kickxellaceae</taxon>
        <taxon>Coemansia</taxon>
    </lineage>
</organism>
<feature type="compositionally biased region" description="Low complexity" evidence="1">
    <location>
        <begin position="56"/>
        <end position="70"/>
    </location>
</feature>
<evidence type="ECO:0000313" key="3">
    <source>
        <dbReference type="EMBL" id="KAJ1643600.1"/>
    </source>
</evidence>
<sequence length="645" mass="71326">MRLPFLIHKSSKSSENFVQLPSDRDTCAAVASSNRNSSSNSSGGTEPRQSMSQSPGNSAGRSRGLSAASNLSMTLPHQQQQASSSPRYARGRPVSMAFPSPTTGDMQMAQIEEELDTIMDEMGLQGEQRMTMKNMPLDSKIQLIHTHKIKQVKATDTTPLSEHLKILARAGTQSLPRARLEKLRVDISYQSVQQINGFIEDGGLRLLLTHLAQLNEKRTATRRVDELLKEHEILKCILGVAKVDMGAKYLLEGTTAHLRHVMDSIGTMWLPCSVMSLRIVSYLVQQKGGSDSVLAVMFRRESANEESSKRKLVFIEWMDAIDQALVDYMPDAIISADKQSNAHIVDFMAASLMLINNVLDIVCANNIDRKVKLYNRLATHDMLVKFAGLRKWGLFIIDTHLNRWSEGLRRDYNIAKSQIQSSSTQVVVLENGSDSQIRDTASFKNFIEQYEQARATMTTQVLSGSDNDDEYLQMNLSTYQAPSSDAQQAQLQNKPATMQMPMSMPMPAASAPVTPNLSIRAANNADVQNVPSTNPFFASETTKASADPPLEPELPFMPRSRSHSNQIAETGSLRDLRSSKQPSMPSDPATVVSSLKNISTLLKKSSSELPRLTSDIDISDAYREVQAIAQMAQDMLLSISVRSSN</sequence>
<dbReference type="SMART" id="SM01140">
    <property type="entry name" value="Drf_GBD"/>
    <property type="match status" value="1"/>
</dbReference>
<dbReference type="Gene3D" id="1.25.10.10">
    <property type="entry name" value="Leucine-rich Repeat Variant"/>
    <property type="match status" value="1"/>
</dbReference>
<dbReference type="AlphaFoldDB" id="A0A9W8CIU7"/>
<dbReference type="PROSITE" id="PS51232">
    <property type="entry name" value="GBD_FH3"/>
    <property type="match status" value="1"/>
</dbReference>
<dbReference type="GO" id="GO:0030036">
    <property type="term" value="P:actin cytoskeleton organization"/>
    <property type="evidence" value="ECO:0007669"/>
    <property type="project" value="InterPro"/>
</dbReference>
<feature type="region of interest" description="Disordered" evidence="1">
    <location>
        <begin position="1"/>
        <end position="103"/>
    </location>
</feature>
<dbReference type="SUPFAM" id="SSF48371">
    <property type="entry name" value="ARM repeat"/>
    <property type="match status" value="1"/>
</dbReference>
<keyword evidence="4" id="KW-1185">Reference proteome</keyword>
<dbReference type="Proteomes" id="UP001145021">
    <property type="component" value="Unassembled WGS sequence"/>
</dbReference>
<feature type="compositionally biased region" description="Polar residues" evidence="1">
    <location>
        <begin position="71"/>
        <end position="86"/>
    </location>
</feature>
<dbReference type="InterPro" id="IPR011989">
    <property type="entry name" value="ARM-like"/>
</dbReference>
<evidence type="ECO:0000256" key="1">
    <source>
        <dbReference type="SAM" id="MobiDB-lite"/>
    </source>
</evidence>
<proteinExistence type="predicted"/>
<gene>
    <name evidence="3" type="ORF">LPJ64_004633</name>
</gene>
<evidence type="ECO:0000259" key="2">
    <source>
        <dbReference type="PROSITE" id="PS51232"/>
    </source>
</evidence>
<feature type="domain" description="GBD/FH3" evidence="2">
    <location>
        <begin position="103"/>
        <end position="490"/>
    </location>
</feature>
<dbReference type="GO" id="GO:0031267">
    <property type="term" value="F:small GTPase binding"/>
    <property type="evidence" value="ECO:0007669"/>
    <property type="project" value="InterPro"/>
</dbReference>